<keyword evidence="2 7" id="KW-0813">Transport</keyword>
<dbReference type="InterPro" id="IPR000515">
    <property type="entry name" value="MetI-like"/>
</dbReference>
<evidence type="ECO:0000256" key="1">
    <source>
        <dbReference type="ARBA" id="ARBA00004651"/>
    </source>
</evidence>
<comment type="similarity">
    <text evidence="7">Belongs to the binding-protein-dependent transport system permease family.</text>
</comment>
<evidence type="ECO:0000256" key="3">
    <source>
        <dbReference type="ARBA" id="ARBA00022475"/>
    </source>
</evidence>
<dbReference type="CDD" id="cd06261">
    <property type="entry name" value="TM_PBP2"/>
    <property type="match status" value="1"/>
</dbReference>
<reference evidence="10" key="1">
    <citation type="journal article" date="2019" name="Int. J. Syst. Evol. Microbiol.">
        <title>The Global Catalogue of Microorganisms (GCM) 10K type strain sequencing project: providing services to taxonomists for standard genome sequencing and annotation.</title>
        <authorList>
            <consortium name="The Broad Institute Genomics Platform"/>
            <consortium name="The Broad Institute Genome Sequencing Center for Infectious Disease"/>
            <person name="Wu L."/>
            <person name="Ma J."/>
        </authorList>
    </citation>
    <scope>NUCLEOTIDE SEQUENCE [LARGE SCALE GENOMIC DNA]</scope>
    <source>
        <strain evidence="10">CGMCC 1.19029</strain>
    </source>
</reference>
<proteinExistence type="inferred from homology"/>
<evidence type="ECO:0000256" key="4">
    <source>
        <dbReference type="ARBA" id="ARBA00022692"/>
    </source>
</evidence>
<evidence type="ECO:0000256" key="6">
    <source>
        <dbReference type="ARBA" id="ARBA00023136"/>
    </source>
</evidence>
<feature type="transmembrane region" description="Helical" evidence="7">
    <location>
        <begin position="229"/>
        <end position="249"/>
    </location>
</feature>
<organism evidence="9 10">
    <name type="scientific">Castellaniella hirudinis</name>
    <dbReference type="NCBI Taxonomy" id="1144617"/>
    <lineage>
        <taxon>Bacteria</taxon>
        <taxon>Pseudomonadati</taxon>
        <taxon>Pseudomonadota</taxon>
        <taxon>Betaproteobacteria</taxon>
        <taxon>Burkholderiales</taxon>
        <taxon>Alcaligenaceae</taxon>
        <taxon>Castellaniella</taxon>
    </lineage>
</organism>
<feature type="domain" description="ABC transmembrane type-1" evidence="8">
    <location>
        <begin position="65"/>
        <end position="247"/>
    </location>
</feature>
<evidence type="ECO:0000256" key="5">
    <source>
        <dbReference type="ARBA" id="ARBA00022989"/>
    </source>
</evidence>
<dbReference type="Proteomes" id="UP001595756">
    <property type="component" value="Unassembled WGS sequence"/>
</dbReference>
<dbReference type="SUPFAM" id="SSF161098">
    <property type="entry name" value="MetI-like"/>
    <property type="match status" value="1"/>
</dbReference>
<dbReference type="PROSITE" id="PS50928">
    <property type="entry name" value="ABC_TM1"/>
    <property type="match status" value="1"/>
</dbReference>
<evidence type="ECO:0000259" key="8">
    <source>
        <dbReference type="PROSITE" id="PS50928"/>
    </source>
</evidence>
<comment type="caution">
    <text evidence="9">The sequence shown here is derived from an EMBL/GenBank/DDBJ whole genome shotgun (WGS) entry which is preliminary data.</text>
</comment>
<feature type="transmembrane region" description="Helical" evidence="7">
    <location>
        <begin position="101"/>
        <end position="123"/>
    </location>
</feature>
<evidence type="ECO:0000256" key="2">
    <source>
        <dbReference type="ARBA" id="ARBA00022448"/>
    </source>
</evidence>
<keyword evidence="10" id="KW-1185">Reference proteome</keyword>
<dbReference type="InterPro" id="IPR035906">
    <property type="entry name" value="MetI-like_sf"/>
</dbReference>
<dbReference type="Gene3D" id="1.10.3720.10">
    <property type="entry name" value="MetI-like"/>
    <property type="match status" value="1"/>
</dbReference>
<dbReference type="Pfam" id="PF00528">
    <property type="entry name" value="BPD_transp_1"/>
    <property type="match status" value="1"/>
</dbReference>
<feature type="transmembrane region" description="Helical" evidence="7">
    <location>
        <begin position="175"/>
        <end position="201"/>
    </location>
</feature>
<dbReference type="EMBL" id="JBHSDY010000002">
    <property type="protein sequence ID" value="MFC4296874.1"/>
    <property type="molecule type" value="Genomic_DNA"/>
</dbReference>
<feature type="transmembrane region" description="Helical" evidence="7">
    <location>
        <begin position="129"/>
        <end position="150"/>
    </location>
</feature>
<gene>
    <name evidence="9" type="ORF">ACFO0J_02310</name>
</gene>
<comment type="subcellular location">
    <subcellularLocation>
        <location evidence="1 7">Cell membrane</location>
        <topology evidence="1 7">Multi-pass membrane protein</topology>
    </subcellularLocation>
</comment>
<dbReference type="PANTHER" id="PTHR30151:SF41">
    <property type="entry name" value="ABC TRANSPORTER PERMEASE PROTEIN"/>
    <property type="match status" value="1"/>
</dbReference>
<sequence length="262" mass="28372">MHVLNGFKRKILPGILFGIFVLALWYFISYVMLDPSKRFLLVPPDQVLTSGFGNLDTLKEMFAGLWSSTRVAVIGLLISAGLGFSVAIAMSQTPLIERALFPYMVALQAIPILALVPLISFWAGFGQTSRIIVCVLISLFPIIVNTLFGLQSAKAGAHDLFTLHHASRWVRLRKLMFPAALPAIFAGLRISAGLSVVGAIVGDFFFARGEVGIGQLIRQYSNELAGAELLAAIILSSALGVVVFLIFGWMSKLFIGKWAGSS</sequence>
<keyword evidence="3" id="KW-1003">Cell membrane</keyword>
<evidence type="ECO:0000256" key="7">
    <source>
        <dbReference type="RuleBase" id="RU363032"/>
    </source>
</evidence>
<dbReference type="PANTHER" id="PTHR30151">
    <property type="entry name" value="ALKANE SULFONATE ABC TRANSPORTER-RELATED, MEMBRANE SUBUNIT"/>
    <property type="match status" value="1"/>
</dbReference>
<name>A0ABV8RU78_9BURK</name>
<keyword evidence="4 7" id="KW-0812">Transmembrane</keyword>
<protein>
    <submittedName>
        <fullName evidence="9">ABC transporter permease</fullName>
    </submittedName>
</protein>
<keyword evidence="6 7" id="KW-0472">Membrane</keyword>
<evidence type="ECO:0000313" key="10">
    <source>
        <dbReference type="Proteomes" id="UP001595756"/>
    </source>
</evidence>
<evidence type="ECO:0000313" key="9">
    <source>
        <dbReference type="EMBL" id="MFC4296874.1"/>
    </source>
</evidence>
<keyword evidence="5 7" id="KW-1133">Transmembrane helix</keyword>
<feature type="transmembrane region" description="Helical" evidence="7">
    <location>
        <begin position="71"/>
        <end position="89"/>
    </location>
</feature>
<accession>A0ABV8RU78</accession>
<feature type="transmembrane region" description="Helical" evidence="7">
    <location>
        <begin position="12"/>
        <end position="33"/>
    </location>
</feature>
<dbReference type="RefSeq" id="WP_376811445.1">
    <property type="nucleotide sequence ID" value="NZ_JBHSDY010000002.1"/>
</dbReference>